<accession>A0ABW2RL27</accession>
<evidence type="ECO:0000313" key="3">
    <source>
        <dbReference type="EMBL" id="MFC7441675.1"/>
    </source>
</evidence>
<evidence type="ECO:0000259" key="2">
    <source>
        <dbReference type="Pfam" id="PF16472"/>
    </source>
</evidence>
<dbReference type="PANTHER" id="PTHR36842">
    <property type="entry name" value="PROTEIN TOLB HOMOLOG"/>
    <property type="match status" value="1"/>
</dbReference>
<organism evidence="3 4">
    <name type="scientific">Laceyella putida</name>
    <dbReference type="NCBI Taxonomy" id="110101"/>
    <lineage>
        <taxon>Bacteria</taxon>
        <taxon>Bacillati</taxon>
        <taxon>Bacillota</taxon>
        <taxon>Bacilli</taxon>
        <taxon>Bacillales</taxon>
        <taxon>Thermoactinomycetaceae</taxon>
        <taxon>Laceyella</taxon>
    </lineage>
</organism>
<dbReference type="PANTHER" id="PTHR36842:SF1">
    <property type="entry name" value="PROTEIN TOLB"/>
    <property type="match status" value="1"/>
</dbReference>
<dbReference type="InterPro" id="IPR011042">
    <property type="entry name" value="6-blade_b-propeller_TolB-like"/>
</dbReference>
<name>A0ABW2RL27_9BACL</name>
<evidence type="ECO:0000313" key="4">
    <source>
        <dbReference type="Proteomes" id="UP001596500"/>
    </source>
</evidence>
<comment type="caution">
    <text evidence="3">The sequence shown here is derived from an EMBL/GenBank/DDBJ whole genome shotgun (WGS) entry which is preliminary data.</text>
</comment>
<proteinExistence type="predicted"/>
<dbReference type="InterPro" id="IPR032485">
    <property type="entry name" value="LRP1-like_beta_prop"/>
</dbReference>
<protein>
    <submittedName>
        <fullName evidence="3">DPP IV N-terminal domain-containing protein</fullName>
    </submittedName>
</protein>
<gene>
    <name evidence="3" type="ORF">ACFQNG_11180</name>
</gene>
<evidence type="ECO:0000256" key="1">
    <source>
        <dbReference type="SAM" id="SignalP"/>
    </source>
</evidence>
<sequence>MKKTLGIVSAVLVTTSLLVPAHADQANKSIYFNGGSLYSQAIYRFNPDTMDMQKVSPGTNADLSPDGSKLAFIKNDSLYISDANGRNQVRLTNSHFPTFDSSPRWSPDGKKIVFAKSDGNLYLIEVASKKVKALTQVNEGVHHAEPDWSPDGSKIVFHSSDQSGFTHIYSMNTDGSNVKKLTGLGKGNCSEYSPHYSPDGSKILYGVTKQGETDAYVMNADGSQPKNITTGTTKAVASAIWSEDGEKILYTVNDKELNQDSHFYITNADGSDNKIMKISVPFATPSAWQTAKEDASQDGAASTFKKITNFFLD</sequence>
<dbReference type="Proteomes" id="UP001596500">
    <property type="component" value="Unassembled WGS sequence"/>
</dbReference>
<feature type="signal peptide" evidence="1">
    <location>
        <begin position="1"/>
        <end position="23"/>
    </location>
</feature>
<dbReference type="Gene3D" id="2.120.10.30">
    <property type="entry name" value="TolB, C-terminal domain"/>
    <property type="match status" value="2"/>
</dbReference>
<reference evidence="4" key="1">
    <citation type="journal article" date="2019" name="Int. J. Syst. Evol. Microbiol.">
        <title>The Global Catalogue of Microorganisms (GCM) 10K type strain sequencing project: providing services to taxonomists for standard genome sequencing and annotation.</title>
        <authorList>
            <consortium name="The Broad Institute Genomics Platform"/>
            <consortium name="The Broad Institute Genome Sequencing Center for Infectious Disease"/>
            <person name="Wu L."/>
            <person name="Ma J."/>
        </authorList>
    </citation>
    <scope>NUCLEOTIDE SEQUENCE [LARGE SCALE GENOMIC DNA]</scope>
    <source>
        <strain evidence="4">CGMCC 1.12942</strain>
    </source>
</reference>
<keyword evidence="4" id="KW-1185">Reference proteome</keyword>
<feature type="domain" description="Prolow-density lipoprotein receptor-related protein 1-like beta-propeller" evidence="2">
    <location>
        <begin position="26"/>
        <end position="276"/>
    </location>
</feature>
<keyword evidence="1" id="KW-0732">Signal</keyword>
<dbReference type="Pfam" id="PF16472">
    <property type="entry name" value="DUF5050"/>
    <property type="match status" value="1"/>
</dbReference>
<dbReference type="RefSeq" id="WP_379865025.1">
    <property type="nucleotide sequence ID" value="NZ_JBHTBW010000032.1"/>
</dbReference>
<dbReference type="SUPFAM" id="SSF69304">
    <property type="entry name" value="Tricorn protease N-terminal domain"/>
    <property type="match status" value="1"/>
</dbReference>
<dbReference type="EMBL" id="JBHTBW010000032">
    <property type="protein sequence ID" value="MFC7441675.1"/>
    <property type="molecule type" value="Genomic_DNA"/>
</dbReference>
<feature type="chain" id="PRO_5046400374" evidence="1">
    <location>
        <begin position="24"/>
        <end position="313"/>
    </location>
</feature>